<evidence type="ECO:0000313" key="2">
    <source>
        <dbReference type="Proteomes" id="UP000253426"/>
    </source>
</evidence>
<name>A0A366HGW3_9BACT</name>
<dbReference type="OrthoDB" id="7030114at2"/>
<gene>
    <name evidence="1" type="ORF">DES53_107263</name>
</gene>
<accession>A0A366HGW3</accession>
<reference evidence="1 2" key="1">
    <citation type="submission" date="2018-06" db="EMBL/GenBank/DDBJ databases">
        <title>Genomic Encyclopedia of Type Strains, Phase IV (KMG-IV): sequencing the most valuable type-strain genomes for metagenomic binning, comparative biology and taxonomic classification.</title>
        <authorList>
            <person name="Goeker M."/>
        </authorList>
    </citation>
    <scope>NUCLEOTIDE SEQUENCE [LARGE SCALE GENOMIC DNA]</scope>
    <source>
        <strain evidence="1 2">DSM 25532</strain>
    </source>
</reference>
<protein>
    <submittedName>
        <fullName evidence="1">Uncharacterized protein DUF3606</fullName>
    </submittedName>
</protein>
<proteinExistence type="predicted"/>
<comment type="caution">
    <text evidence="1">The sequence shown here is derived from an EMBL/GenBank/DDBJ whole genome shotgun (WGS) entry which is preliminary data.</text>
</comment>
<dbReference type="RefSeq" id="WP_113960059.1">
    <property type="nucleotide sequence ID" value="NZ_QNRR01000007.1"/>
</dbReference>
<dbReference type="InterPro" id="IPR022037">
    <property type="entry name" value="DUF3606"/>
</dbReference>
<dbReference type="Pfam" id="PF12244">
    <property type="entry name" value="DUF3606"/>
    <property type="match status" value="1"/>
</dbReference>
<dbReference type="Proteomes" id="UP000253426">
    <property type="component" value="Unassembled WGS sequence"/>
</dbReference>
<organism evidence="1 2">
    <name type="scientific">Roseimicrobium gellanilyticum</name>
    <dbReference type="NCBI Taxonomy" id="748857"/>
    <lineage>
        <taxon>Bacteria</taxon>
        <taxon>Pseudomonadati</taxon>
        <taxon>Verrucomicrobiota</taxon>
        <taxon>Verrucomicrobiia</taxon>
        <taxon>Verrucomicrobiales</taxon>
        <taxon>Verrucomicrobiaceae</taxon>
        <taxon>Roseimicrobium</taxon>
    </lineage>
</organism>
<sequence>MSDDLTKRRPQDASKISLTEDYEVRDWSKRLGCTPTELRDAVRAVGSGADKVREHLDKQKRHQ</sequence>
<dbReference type="EMBL" id="QNRR01000007">
    <property type="protein sequence ID" value="RBP41431.1"/>
    <property type="molecule type" value="Genomic_DNA"/>
</dbReference>
<dbReference type="AlphaFoldDB" id="A0A366HGW3"/>
<evidence type="ECO:0000313" key="1">
    <source>
        <dbReference type="EMBL" id="RBP41431.1"/>
    </source>
</evidence>
<keyword evidence="2" id="KW-1185">Reference proteome</keyword>